<accession>A0A9N9EMS3</accession>
<gene>
    <name evidence="2" type="ORF">FCALED_LOCUS12520</name>
</gene>
<feature type="non-terminal residue" evidence="2">
    <location>
        <position position="1"/>
    </location>
</feature>
<proteinExistence type="predicted"/>
<dbReference type="AlphaFoldDB" id="A0A9N9EMS3"/>
<evidence type="ECO:0000313" key="3">
    <source>
        <dbReference type="Proteomes" id="UP000789570"/>
    </source>
</evidence>
<reference evidence="2" key="1">
    <citation type="submission" date="2021-06" db="EMBL/GenBank/DDBJ databases">
        <authorList>
            <person name="Kallberg Y."/>
            <person name="Tangrot J."/>
            <person name="Rosling A."/>
        </authorList>
    </citation>
    <scope>NUCLEOTIDE SEQUENCE</scope>
    <source>
        <strain evidence="2">UK204</strain>
    </source>
</reference>
<protein>
    <submittedName>
        <fullName evidence="2">2189_t:CDS:1</fullName>
    </submittedName>
</protein>
<keyword evidence="1" id="KW-0175">Coiled coil</keyword>
<comment type="caution">
    <text evidence="2">The sequence shown here is derived from an EMBL/GenBank/DDBJ whole genome shotgun (WGS) entry which is preliminary data.</text>
</comment>
<name>A0A9N9EMS3_9GLOM</name>
<evidence type="ECO:0000313" key="2">
    <source>
        <dbReference type="EMBL" id="CAG8681307.1"/>
    </source>
</evidence>
<dbReference type="Proteomes" id="UP000789570">
    <property type="component" value="Unassembled WGS sequence"/>
</dbReference>
<feature type="coiled-coil region" evidence="1">
    <location>
        <begin position="30"/>
        <end position="71"/>
    </location>
</feature>
<organism evidence="2 3">
    <name type="scientific">Funneliformis caledonium</name>
    <dbReference type="NCBI Taxonomy" id="1117310"/>
    <lineage>
        <taxon>Eukaryota</taxon>
        <taxon>Fungi</taxon>
        <taxon>Fungi incertae sedis</taxon>
        <taxon>Mucoromycota</taxon>
        <taxon>Glomeromycotina</taxon>
        <taxon>Glomeromycetes</taxon>
        <taxon>Glomerales</taxon>
        <taxon>Glomeraceae</taxon>
        <taxon>Funneliformis</taxon>
    </lineage>
</organism>
<evidence type="ECO:0000256" key="1">
    <source>
        <dbReference type="SAM" id="Coils"/>
    </source>
</evidence>
<sequence length="85" mass="10225">ARLDEATKNLKTFEEGENDRKWLNELRGKVRRKEQLDEDDKRQLERLEKEEERLKKNVNDWKNQTINLQNKLAEFGKGESNKQIA</sequence>
<dbReference type="EMBL" id="CAJVPQ010006143">
    <property type="protein sequence ID" value="CAG8681307.1"/>
    <property type="molecule type" value="Genomic_DNA"/>
</dbReference>
<keyword evidence="3" id="KW-1185">Reference proteome</keyword>